<dbReference type="InterPro" id="IPR006186">
    <property type="entry name" value="Ser/Thr-sp_prot-phosphatase"/>
</dbReference>
<dbReference type="PRINTS" id="PR00114">
    <property type="entry name" value="STPHPHTASE"/>
</dbReference>
<evidence type="ECO:0000313" key="3">
    <source>
        <dbReference type="Proteomes" id="UP000320781"/>
    </source>
</evidence>
<protein>
    <submittedName>
        <fullName evidence="2">Serine/threonine protein phosphatase</fullName>
    </submittedName>
</protein>
<dbReference type="Proteomes" id="UP000320781">
    <property type="component" value="Unassembled WGS sequence"/>
</dbReference>
<dbReference type="GO" id="GO:0016787">
    <property type="term" value="F:hydrolase activity"/>
    <property type="evidence" value="ECO:0007669"/>
    <property type="project" value="InterPro"/>
</dbReference>
<proteinExistence type="predicted"/>
<gene>
    <name evidence="2" type="ORF">E3J95_03575</name>
</gene>
<dbReference type="Pfam" id="PF00149">
    <property type="entry name" value="Metallophos"/>
    <property type="match status" value="1"/>
</dbReference>
<name>A0A523QJG2_UNCAE</name>
<dbReference type="PANTHER" id="PTHR11668:SF496">
    <property type="entry name" value="SERINE_THREONINE-PROTEIN PHOSPHATASE"/>
    <property type="match status" value="1"/>
</dbReference>
<dbReference type="InterPro" id="IPR050341">
    <property type="entry name" value="PP1_catalytic_subunit"/>
</dbReference>
<sequence length="308" mass="34904">MTKMEELARKASSCSVDEFCHLIRGVISSLKEEKPRALRGAVKREGGLVYLPSKGKVLVIGDLHGDLDSLVFILKSSKLLERLTRENDVFAVFLGDYGDRGSYPAEVYHIVLTLRSIFREKIVMLRGNHEGPEDMTFRPHDLPYFLRRRFGEGWRKVYGELRQLFDLLYHSAVVEGKYLMLHGGLPENVNSLSDIAWAHDAHPAKSYLEEILWNDPGEEEMSSPSPRGAGRIFASKVTNTTLNRLGVKTLIRSHEPCDGTAVQQKGRILTLFSRKGPPYYNSQAAYLEIDLAREAMDAYELARQAHHF</sequence>
<dbReference type="EMBL" id="SOKU01000168">
    <property type="protein sequence ID" value="TES85812.1"/>
    <property type="molecule type" value="Genomic_DNA"/>
</dbReference>
<dbReference type="CDD" id="cd00144">
    <property type="entry name" value="MPP_PPP_family"/>
    <property type="match status" value="1"/>
</dbReference>
<dbReference type="Gene3D" id="3.60.21.10">
    <property type="match status" value="1"/>
</dbReference>
<dbReference type="InterPro" id="IPR004843">
    <property type="entry name" value="Calcineurin-like_PHP"/>
</dbReference>
<dbReference type="SMART" id="SM00156">
    <property type="entry name" value="PP2Ac"/>
    <property type="match status" value="1"/>
</dbReference>
<evidence type="ECO:0000313" key="2">
    <source>
        <dbReference type="EMBL" id="TES85812.1"/>
    </source>
</evidence>
<accession>A0A523QJG2</accession>
<dbReference type="InterPro" id="IPR029052">
    <property type="entry name" value="Metallo-depent_PP-like"/>
</dbReference>
<evidence type="ECO:0000259" key="1">
    <source>
        <dbReference type="SMART" id="SM00156"/>
    </source>
</evidence>
<dbReference type="SUPFAM" id="SSF56300">
    <property type="entry name" value="Metallo-dependent phosphatases"/>
    <property type="match status" value="1"/>
</dbReference>
<dbReference type="PANTHER" id="PTHR11668">
    <property type="entry name" value="SERINE/THREONINE PROTEIN PHOSPHATASE"/>
    <property type="match status" value="1"/>
</dbReference>
<comment type="caution">
    <text evidence="2">The sequence shown here is derived from an EMBL/GenBank/DDBJ whole genome shotgun (WGS) entry which is preliminary data.</text>
</comment>
<dbReference type="AlphaFoldDB" id="A0A523QJG2"/>
<feature type="domain" description="Serine/threonine specific protein phosphatases" evidence="1">
    <location>
        <begin position="26"/>
        <end position="306"/>
    </location>
</feature>
<organism evidence="2 3">
    <name type="scientific">Aerophobetes bacterium</name>
    <dbReference type="NCBI Taxonomy" id="2030807"/>
    <lineage>
        <taxon>Bacteria</taxon>
        <taxon>Candidatus Aerophobota</taxon>
    </lineage>
</organism>
<reference evidence="2 3" key="1">
    <citation type="submission" date="2019-03" db="EMBL/GenBank/DDBJ databases">
        <title>Metabolic potential of uncultured bacteria and archaea associated with petroleum seepage in deep-sea sediments.</title>
        <authorList>
            <person name="Dong X."/>
            <person name="Hubert C."/>
        </authorList>
    </citation>
    <scope>NUCLEOTIDE SEQUENCE [LARGE SCALE GENOMIC DNA]</scope>
    <source>
        <strain evidence="2">E44_bin92</strain>
    </source>
</reference>